<feature type="region of interest" description="Disordered" evidence="1">
    <location>
        <begin position="1"/>
        <end position="22"/>
    </location>
</feature>
<name>A0ABV9F4A7_9SPHN</name>
<dbReference type="SUPFAM" id="SSF47413">
    <property type="entry name" value="lambda repressor-like DNA-binding domains"/>
    <property type="match status" value="1"/>
</dbReference>
<feature type="compositionally biased region" description="Low complexity" evidence="1">
    <location>
        <begin position="143"/>
        <end position="153"/>
    </location>
</feature>
<dbReference type="Proteomes" id="UP001595957">
    <property type="component" value="Unassembled WGS sequence"/>
</dbReference>
<dbReference type="RefSeq" id="WP_380806019.1">
    <property type="nucleotide sequence ID" value="NZ_JBHSFZ010000048.1"/>
</dbReference>
<proteinExistence type="predicted"/>
<dbReference type="Gene3D" id="1.10.260.40">
    <property type="entry name" value="lambda repressor-like DNA-binding domains"/>
    <property type="match status" value="1"/>
</dbReference>
<gene>
    <name evidence="3" type="ORF">ACFO3E_15765</name>
</gene>
<protein>
    <submittedName>
        <fullName evidence="3">Type II toxin-antitoxin system MqsA family antitoxin</fullName>
    </submittedName>
</protein>
<dbReference type="InterPro" id="IPR001387">
    <property type="entry name" value="Cro/C1-type_HTH"/>
</dbReference>
<accession>A0ABV9F4A7</accession>
<dbReference type="InterPro" id="IPR032758">
    <property type="entry name" value="MqsA/HigA-2"/>
</dbReference>
<feature type="domain" description="HTH cro/C1-type" evidence="2">
    <location>
        <begin position="70"/>
        <end position="123"/>
    </location>
</feature>
<feature type="compositionally biased region" description="Basic and acidic residues" evidence="1">
    <location>
        <begin position="1"/>
        <end position="19"/>
    </location>
</feature>
<sequence length="164" mass="18086">MSETRIHPETGKSLRRDVRQQTVRVGSMSQVVNVPGWYPDDNGDSVHTGADLKASNEAYKSLRDAYAKHVRAVRKKLGLTQEEAGHIIGGGKRAFQKYESGATPPSDAAVGLIELLARHPDEIETLRAFRPPFKERRLANPKPSVASPAVPARRGVRTERKLQA</sequence>
<dbReference type="EMBL" id="JBHSFZ010000048">
    <property type="protein sequence ID" value="MFC4595625.1"/>
    <property type="molecule type" value="Genomic_DNA"/>
</dbReference>
<dbReference type="NCBIfam" id="TIGR03830">
    <property type="entry name" value="CxxCG_CxxCG_HTH"/>
    <property type="match status" value="1"/>
</dbReference>
<evidence type="ECO:0000256" key="1">
    <source>
        <dbReference type="SAM" id="MobiDB-lite"/>
    </source>
</evidence>
<dbReference type="PROSITE" id="PS50943">
    <property type="entry name" value="HTH_CROC1"/>
    <property type="match status" value="1"/>
</dbReference>
<dbReference type="InterPro" id="IPR010982">
    <property type="entry name" value="Lambda_DNA-bd_dom_sf"/>
</dbReference>
<organism evidence="3 4">
    <name type="scientific">Sphingobium tyrosinilyticum</name>
    <dbReference type="NCBI Taxonomy" id="2715436"/>
    <lineage>
        <taxon>Bacteria</taxon>
        <taxon>Pseudomonadati</taxon>
        <taxon>Pseudomonadota</taxon>
        <taxon>Alphaproteobacteria</taxon>
        <taxon>Sphingomonadales</taxon>
        <taxon>Sphingomonadaceae</taxon>
        <taxon>Sphingobium</taxon>
    </lineage>
</organism>
<dbReference type="CDD" id="cd00093">
    <property type="entry name" value="HTH_XRE"/>
    <property type="match status" value="1"/>
</dbReference>
<comment type="caution">
    <text evidence="3">The sequence shown here is derived from an EMBL/GenBank/DDBJ whole genome shotgun (WGS) entry which is preliminary data.</text>
</comment>
<dbReference type="Pfam" id="PF15731">
    <property type="entry name" value="MqsA_antitoxin"/>
    <property type="match status" value="1"/>
</dbReference>
<evidence type="ECO:0000313" key="4">
    <source>
        <dbReference type="Proteomes" id="UP001595957"/>
    </source>
</evidence>
<dbReference type="InterPro" id="IPR022452">
    <property type="entry name" value="MqsA"/>
</dbReference>
<feature type="region of interest" description="Disordered" evidence="1">
    <location>
        <begin position="134"/>
        <end position="164"/>
    </location>
</feature>
<dbReference type="SMART" id="SM00530">
    <property type="entry name" value="HTH_XRE"/>
    <property type="match status" value="1"/>
</dbReference>
<keyword evidence="4" id="KW-1185">Reference proteome</keyword>
<evidence type="ECO:0000313" key="3">
    <source>
        <dbReference type="EMBL" id="MFC4595625.1"/>
    </source>
</evidence>
<reference evidence="4" key="1">
    <citation type="journal article" date="2019" name="Int. J. Syst. Evol. Microbiol.">
        <title>The Global Catalogue of Microorganisms (GCM) 10K type strain sequencing project: providing services to taxonomists for standard genome sequencing and annotation.</title>
        <authorList>
            <consortium name="The Broad Institute Genomics Platform"/>
            <consortium name="The Broad Institute Genome Sequencing Center for Infectious Disease"/>
            <person name="Wu L."/>
            <person name="Ma J."/>
        </authorList>
    </citation>
    <scope>NUCLEOTIDE SEQUENCE [LARGE SCALE GENOMIC DNA]</scope>
    <source>
        <strain evidence="4">NBRC 103632</strain>
    </source>
</reference>
<evidence type="ECO:0000259" key="2">
    <source>
        <dbReference type="PROSITE" id="PS50943"/>
    </source>
</evidence>